<dbReference type="Proteomes" id="UP000799118">
    <property type="component" value="Unassembled WGS sequence"/>
</dbReference>
<dbReference type="EMBL" id="ML769500">
    <property type="protein sequence ID" value="KAE9397259.1"/>
    <property type="molecule type" value="Genomic_DNA"/>
</dbReference>
<dbReference type="AlphaFoldDB" id="A0A6A4HFM4"/>
<evidence type="ECO:0000313" key="2">
    <source>
        <dbReference type="Proteomes" id="UP000799118"/>
    </source>
</evidence>
<organism evidence="1 2">
    <name type="scientific">Gymnopus androsaceus JB14</name>
    <dbReference type="NCBI Taxonomy" id="1447944"/>
    <lineage>
        <taxon>Eukaryota</taxon>
        <taxon>Fungi</taxon>
        <taxon>Dikarya</taxon>
        <taxon>Basidiomycota</taxon>
        <taxon>Agaricomycotina</taxon>
        <taxon>Agaricomycetes</taxon>
        <taxon>Agaricomycetidae</taxon>
        <taxon>Agaricales</taxon>
        <taxon>Marasmiineae</taxon>
        <taxon>Omphalotaceae</taxon>
        <taxon>Gymnopus</taxon>
    </lineage>
</organism>
<protein>
    <submittedName>
        <fullName evidence="1">Uncharacterized protein</fullName>
    </submittedName>
</protein>
<feature type="non-terminal residue" evidence="1">
    <location>
        <position position="144"/>
    </location>
</feature>
<proteinExistence type="predicted"/>
<accession>A0A6A4HFM4</accession>
<gene>
    <name evidence="1" type="ORF">BT96DRAFT_823573</name>
</gene>
<sequence length="144" mass="16110">MSEPASPSNFLSSWNTEHSPFVSIIGTNHVPSTAELKSLKAHLVHPEIELSRLETEIDRVQTLLSGLLSEKQKLKDYVEAHRALASPVRQIPPETLAEIFVECLPTAPSYPVRSLAEAPLILTIICRDWRRVALTTPRLWASLH</sequence>
<name>A0A6A4HFM4_9AGAR</name>
<evidence type="ECO:0000313" key="1">
    <source>
        <dbReference type="EMBL" id="KAE9397259.1"/>
    </source>
</evidence>
<reference evidence="1" key="1">
    <citation type="journal article" date="2019" name="Environ. Microbiol.">
        <title>Fungal ecological strategies reflected in gene transcription - a case study of two litter decomposers.</title>
        <authorList>
            <person name="Barbi F."/>
            <person name="Kohler A."/>
            <person name="Barry K."/>
            <person name="Baskaran P."/>
            <person name="Daum C."/>
            <person name="Fauchery L."/>
            <person name="Ihrmark K."/>
            <person name="Kuo A."/>
            <person name="LaButti K."/>
            <person name="Lipzen A."/>
            <person name="Morin E."/>
            <person name="Grigoriev I.V."/>
            <person name="Henrissat B."/>
            <person name="Lindahl B."/>
            <person name="Martin F."/>
        </authorList>
    </citation>
    <scope>NUCLEOTIDE SEQUENCE</scope>
    <source>
        <strain evidence="1">JB14</strain>
    </source>
</reference>
<keyword evidence="2" id="KW-1185">Reference proteome</keyword>
<dbReference type="OrthoDB" id="3221235at2759"/>